<dbReference type="InterPro" id="IPR002347">
    <property type="entry name" value="SDR_fam"/>
</dbReference>
<sequence>MTYPDLRDKVALITGSTGGVGLETARKLAQCGAIVVINGRSEENGQAALTTLRAISPHVHFALGDVGEYDQAVAVATKAAAVRGHIDMLVVAGVRGKVRPMPFAEIPGADIEGALRSRLLARLLPVHACVPHLRKHGGSVVLMGTDAARHATAGESLIGAAGAAVIQVTKVLAKEFARWNIRVNGIALTLTSDTPSWDRIFKDEEAKFDARLFSRVAEKFPWGRAPTAEEVARVAMLLLSQETAQVTGQTLSVNGGLSFGGW</sequence>
<comment type="similarity">
    <text evidence="1">Belongs to the short-chain dehydrogenases/reductases (SDR) family.</text>
</comment>
<dbReference type="AlphaFoldDB" id="A0A6J6WQ20"/>
<name>A0A6J6WQ20_9ZZZZ</name>
<evidence type="ECO:0000256" key="1">
    <source>
        <dbReference type="ARBA" id="ARBA00006484"/>
    </source>
</evidence>
<gene>
    <name evidence="3" type="ORF">UFOPK2992_00031</name>
</gene>
<dbReference type="PANTHER" id="PTHR43477:SF1">
    <property type="entry name" value="DIHYDROANTICAPSIN 7-DEHYDROGENASE"/>
    <property type="match status" value="1"/>
</dbReference>
<dbReference type="InterPro" id="IPR051122">
    <property type="entry name" value="SDR_DHRS6-like"/>
</dbReference>
<organism evidence="3">
    <name type="scientific">freshwater metagenome</name>
    <dbReference type="NCBI Taxonomy" id="449393"/>
    <lineage>
        <taxon>unclassified sequences</taxon>
        <taxon>metagenomes</taxon>
        <taxon>ecological metagenomes</taxon>
    </lineage>
</organism>
<evidence type="ECO:0000313" key="3">
    <source>
        <dbReference type="EMBL" id="CAB4785334.1"/>
    </source>
</evidence>
<keyword evidence="2" id="KW-0560">Oxidoreductase</keyword>
<dbReference type="GO" id="GO:0016491">
    <property type="term" value="F:oxidoreductase activity"/>
    <property type="evidence" value="ECO:0007669"/>
    <property type="project" value="UniProtKB-KW"/>
</dbReference>
<accession>A0A6J6WQ20</accession>
<protein>
    <submittedName>
        <fullName evidence="3">Unannotated protein</fullName>
    </submittedName>
</protein>
<evidence type="ECO:0000256" key="2">
    <source>
        <dbReference type="ARBA" id="ARBA00023002"/>
    </source>
</evidence>
<dbReference type="SUPFAM" id="SSF51735">
    <property type="entry name" value="NAD(P)-binding Rossmann-fold domains"/>
    <property type="match status" value="1"/>
</dbReference>
<reference evidence="3" key="1">
    <citation type="submission" date="2020-05" db="EMBL/GenBank/DDBJ databases">
        <authorList>
            <person name="Chiriac C."/>
            <person name="Salcher M."/>
            <person name="Ghai R."/>
            <person name="Kavagutti S V."/>
        </authorList>
    </citation>
    <scope>NUCLEOTIDE SEQUENCE</scope>
</reference>
<dbReference type="PRINTS" id="PR00081">
    <property type="entry name" value="GDHRDH"/>
</dbReference>
<dbReference type="Pfam" id="PF13561">
    <property type="entry name" value="adh_short_C2"/>
    <property type="match status" value="1"/>
</dbReference>
<proteinExistence type="inferred from homology"/>
<dbReference type="PANTHER" id="PTHR43477">
    <property type="entry name" value="DIHYDROANTICAPSIN 7-DEHYDROGENASE"/>
    <property type="match status" value="1"/>
</dbReference>
<dbReference type="CDD" id="cd05233">
    <property type="entry name" value="SDR_c"/>
    <property type="match status" value="1"/>
</dbReference>
<dbReference type="Gene3D" id="3.40.50.720">
    <property type="entry name" value="NAD(P)-binding Rossmann-like Domain"/>
    <property type="match status" value="1"/>
</dbReference>
<dbReference type="InterPro" id="IPR036291">
    <property type="entry name" value="NAD(P)-bd_dom_sf"/>
</dbReference>
<dbReference type="EMBL" id="CAFAAI010000002">
    <property type="protein sequence ID" value="CAB4785334.1"/>
    <property type="molecule type" value="Genomic_DNA"/>
</dbReference>